<proteinExistence type="predicted"/>
<organism evidence="2 3">
    <name type="scientific">Nonomuraea endophytica</name>
    <dbReference type="NCBI Taxonomy" id="714136"/>
    <lineage>
        <taxon>Bacteria</taxon>
        <taxon>Bacillati</taxon>
        <taxon>Actinomycetota</taxon>
        <taxon>Actinomycetes</taxon>
        <taxon>Streptosporangiales</taxon>
        <taxon>Streptosporangiaceae</taxon>
        <taxon>Nonomuraea</taxon>
    </lineage>
</organism>
<feature type="transmembrane region" description="Helical" evidence="1">
    <location>
        <begin position="156"/>
        <end position="176"/>
    </location>
</feature>
<keyword evidence="1" id="KW-1133">Transmembrane helix</keyword>
<sequence>MAYEDDFERFRNSFAVAGTTLLVLPYAAPIVAIMGLVIADPAMMAKAAEEWHKVSKPIVSDLMTLTGAKQQPKDFHPPMLPPVSSIKDLRDDVMAMVNSAGKDQVWVGESYEAFQAKAQLLNEGLDKLDRQARGTGDSLKVSADVVHMVAGWMEGIAAILLALAAYITACVVYPPMLAAAHGNAMRIVSNIGFTINKFFANHSKAMWKITALVALASTMMGQFSEHLPQMMAINAKPPALIEAKAVWNPAELTITDDPMPKVQAPDTSIMPEIGF</sequence>
<comment type="caution">
    <text evidence="2">The sequence shown here is derived from an EMBL/GenBank/DDBJ whole genome shotgun (WGS) entry which is preliminary data.</text>
</comment>
<dbReference type="EMBL" id="JACHIN010000001">
    <property type="protein sequence ID" value="MBB5074863.1"/>
    <property type="molecule type" value="Genomic_DNA"/>
</dbReference>
<reference evidence="2 3" key="1">
    <citation type="submission" date="2020-08" db="EMBL/GenBank/DDBJ databases">
        <title>Genomic Encyclopedia of Type Strains, Phase IV (KMG-IV): sequencing the most valuable type-strain genomes for metagenomic binning, comparative biology and taxonomic classification.</title>
        <authorList>
            <person name="Goeker M."/>
        </authorList>
    </citation>
    <scope>NUCLEOTIDE SEQUENCE [LARGE SCALE GENOMIC DNA]</scope>
    <source>
        <strain evidence="2 3">DSM 45385</strain>
    </source>
</reference>
<dbReference type="AlphaFoldDB" id="A0A7W7ZW47"/>
<gene>
    <name evidence="2" type="ORF">HNR40_000309</name>
</gene>
<keyword evidence="3" id="KW-1185">Reference proteome</keyword>
<evidence type="ECO:0000313" key="3">
    <source>
        <dbReference type="Proteomes" id="UP000568380"/>
    </source>
</evidence>
<keyword evidence="1" id="KW-0812">Transmembrane</keyword>
<name>A0A7W7ZW47_9ACTN</name>
<evidence type="ECO:0008006" key="4">
    <source>
        <dbReference type="Google" id="ProtNLM"/>
    </source>
</evidence>
<evidence type="ECO:0000313" key="2">
    <source>
        <dbReference type="EMBL" id="MBB5074863.1"/>
    </source>
</evidence>
<keyword evidence="1" id="KW-0472">Membrane</keyword>
<dbReference type="RefSeq" id="WP_184957840.1">
    <property type="nucleotide sequence ID" value="NZ_JACHIN010000001.1"/>
</dbReference>
<protein>
    <recommendedName>
        <fullName evidence="4">WXG100 family type VII secretion target</fullName>
    </recommendedName>
</protein>
<feature type="transmembrane region" description="Helical" evidence="1">
    <location>
        <begin position="14"/>
        <end position="39"/>
    </location>
</feature>
<dbReference type="Proteomes" id="UP000568380">
    <property type="component" value="Unassembled WGS sequence"/>
</dbReference>
<accession>A0A7W7ZW47</accession>
<evidence type="ECO:0000256" key="1">
    <source>
        <dbReference type="SAM" id="Phobius"/>
    </source>
</evidence>